<reference evidence="1 2" key="1">
    <citation type="journal article" date="2019" name="Nat. Ecol. Evol.">
        <title>Megaphylogeny resolves global patterns of mushroom evolution.</title>
        <authorList>
            <person name="Varga T."/>
            <person name="Krizsan K."/>
            <person name="Foldi C."/>
            <person name="Dima B."/>
            <person name="Sanchez-Garcia M."/>
            <person name="Sanchez-Ramirez S."/>
            <person name="Szollosi G.J."/>
            <person name="Szarkandi J.G."/>
            <person name="Papp V."/>
            <person name="Albert L."/>
            <person name="Andreopoulos W."/>
            <person name="Angelini C."/>
            <person name="Antonin V."/>
            <person name="Barry K.W."/>
            <person name="Bougher N.L."/>
            <person name="Buchanan P."/>
            <person name="Buyck B."/>
            <person name="Bense V."/>
            <person name="Catcheside P."/>
            <person name="Chovatia M."/>
            <person name="Cooper J."/>
            <person name="Damon W."/>
            <person name="Desjardin D."/>
            <person name="Finy P."/>
            <person name="Geml J."/>
            <person name="Haridas S."/>
            <person name="Hughes K."/>
            <person name="Justo A."/>
            <person name="Karasinski D."/>
            <person name="Kautmanova I."/>
            <person name="Kiss B."/>
            <person name="Kocsube S."/>
            <person name="Kotiranta H."/>
            <person name="LaButti K.M."/>
            <person name="Lechner B.E."/>
            <person name="Liimatainen K."/>
            <person name="Lipzen A."/>
            <person name="Lukacs Z."/>
            <person name="Mihaltcheva S."/>
            <person name="Morgado L.N."/>
            <person name="Niskanen T."/>
            <person name="Noordeloos M.E."/>
            <person name="Ohm R.A."/>
            <person name="Ortiz-Santana B."/>
            <person name="Ovrebo C."/>
            <person name="Racz N."/>
            <person name="Riley R."/>
            <person name="Savchenko A."/>
            <person name="Shiryaev A."/>
            <person name="Soop K."/>
            <person name="Spirin V."/>
            <person name="Szebenyi C."/>
            <person name="Tomsovsky M."/>
            <person name="Tulloss R.E."/>
            <person name="Uehling J."/>
            <person name="Grigoriev I.V."/>
            <person name="Vagvolgyi C."/>
            <person name="Papp T."/>
            <person name="Martin F.M."/>
            <person name="Miettinen O."/>
            <person name="Hibbett D.S."/>
            <person name="Nagy L.G."/>
        </authorList>
    </citation>
    <scope>NUCLEOTIDE SEQUENCE [LARGE SCALE GENOMIC DNA]</scope>
    <source>
        <strain evidence="1 2">NL-1719</strain>
    </source>
</reference>
<dbReference type="EMBL" id="ML208616">
    <property type="protein sequence ID" value="TFK61960.1"/>
    <property type="molecule type" value="Genomic_DNA"/>
</dbReference>
<name>A0ACD3A8B1_9AGAR</name>
<accession>A0ACD3A8B1</accession>
<gene>
    <name evidence="1" type="ORF">BDN72DRAFT_413381</name>
</gene>
<proteinExistence type="predicted"/>
<evidence type="ECO:0000313" key="2">
    <source>
        <dbReference type="Proteomes" id="UP000308600"/>
    </source>
</evidence>
<evidence type="ECO:0000313" key="1">
    <source>
        <dbReference type="EMBL" id="TFK61960.1"/>
    </source>
</evidence>
<organism evidence="1 2">
    <name type="scientific">Pluteus cervinus</name>
    <dbReference type="NCBI Taxonomy" id="181527"/>
    <lineage>
        <taxon>Eukaryota</taxon>
        <taxon>Fungi</taxon>
        <taxon>Dikarya</taxon>
        <taxon>Basidiomycota</taxon>
        <taxon>Agaricomycotina</taxon>
        <taxon>Agaricomycetes</taxon>
        <taxon>Agaricomycetidae</taxon>
        <taxon>Agaricales</taxon>
        <taxon>Pluteineae</taxon>
        <taxon>Pluteaceae</taxon>
        <taxon>Pluteus</taxon>
    </lineage>
</organism>
<dbReference type="Proteomes" id="UP000308600">
    <property type="component" value="Unassembled WGS sequence"/>
</dbReference>
<keyword evidence="2" id="KW-1185">Reference proteome</keyword>
<protein>
    <submittedName>
        <fullName evidence="1">Uncharacterized protein</fullName>
    </submittedName>
</protein>
<sequence length="184" mass="20721">MVGRYYSRFLLTQELLPLLKSANELGEDAKVMSILGAGHGPPVDVDDLGLKKNFSVIRVVLQTAAYMDYAFEEFAIREPAISFTHISPGAVDTPSWSNVLDYDQWVVQLIRPVLTPLIRLFTVTPADCAESMLYALFNAEKGFNRRNRKGESNLEDKSGKEEVEAEIRKKVWDHSIETTSVRPT</sequence>